<feature type="non-terminal residue" evidence="1">
    <location>
        <position position="105"/>
    </location>
</feature>
<dbReference type="EMBL" id="GBHO01011850">
    <property type="protein sequence ID" value="JAG31754.1"/>
    <property type="molecule type" value="Transcribed_RNA"/>
</dbReference>
<gene>
    <name evidence="1" type="ORF">CM83_9604</name>
</gene>
<dbReference type="AlphaFoldDB" id="A0A0A9YHS9"/>
<reference evidence="1" key="1">
    <citation type="journal article" date="2014" name="PLoS ONE">
        <title>Transcriptome-Based Identification of ABC Transporters in the Western Tarnished Plant Bug Lygus hesperus.</title>
        <authorList>
            <person name="Hull J.J."/>
            <person name="Chaney K."/>
            <person name="Geib S.M."/>
            <person name="Fabrick J.A."/>
            <person name="Brent C.S."/>
            <person name="Walsh D."/>
            <person name="Lavine L.C."/>
        </authorList>
    </citation>
    <scope>NUCLEOTIDE SEQUENCE</scope>
</reference>
<proteinExistence type="predicted"/>
<organism evidence="1">
    <name type="scientific">Lygus hesperus</name>
    <name type="common">Western plant bug</name>
    <dbReference type="NCBI Taxonomy" id="30085"/>
    <lineage>
        <taxon>Eukaryota</taxon>
        <taxon>Metazoa</taxon>
        <taxon>Ecdysozoa</taxon>
        <taxon>Arthropoda</taxon>
        <taxon>Hexapoda</taxon>
        <taxon>Insecta</taxon>
        <taxon>Pterygota</taxon>
        <taxon>Neoptera</taxon>
        <taxon>Paraneoptera</taxon>
        <taxon>Hemiptera</taxon>
        <taxon>Heteroptera</taxon>
        <taxon>Panheteroptera</taxon>
        <taxon>Cimicomorpha</taxon>
        <taxon>Miridae</taxon>
        <taxon>Mirini</taxon>
        <taxon>Lygus</taxon>
    </lineage>
</organism>
<evidence type="ECO:0000313" key="1">
    <source>
        <dbReference type="EMBL" id="JAG31754.1"/>
    </source>
</evidence>
<protein>
    <submittedName>
        <fullName evidence="1">Uncharacterized protein</fullName>
    </submittedName>
</protein>
<reference evidence="1" key="2">
    <citation type="submission" date="2014-07" db="EMBL/GenBank/DDBJ databases">
        <authorList>
            <person name="Hull J."/>
        </authorList>
    </citation>
    <scope>NUCLEOTIDE SEQUENCE</scope>
</reference>
<accession>A0A0A9YHS9</accession>
<name>A0A0A9YHS9_LYGHE</name>
<sequence length="105" mass="11035">MLMSSAIAGGVCANVVQDCARTHGGCILLHDAVVRQGSGALSCSGWEVEMDKKYKVPSGSLKPDFVPINPDGSPGGVLAEYLCATIHHKADTAILHPPFLHQLPE</sequence>